<reference evidence="1" key="1">
    <citation type="submission" date="2016-03" db="EMBL/GenBank/DDBJ databases">
        <title>Mechanisms controlling the formation of the plant cell surface in tip-growing cells are functionally conserved among land plants.</title>
        <authorList>
            <person name="Honkanen S."/>
            <person name="Jones V.A."/>
            <person name="Morieri G."/>
            <person name="Champion C."/>
            <person name="Hetherington A.J."/>
            <person name="Kelly S."/>
            <person name="Saint-Marcoux D."/>
            <person name="Proust H."/>
            <person name="Prescott H."/>
            <person name="Dolan L."/>
        </authorList>
    </citation>
    <scope>NUCLEOTIDE SEQUENCE [LARGE SCALE GENOMIC DNA]</scope>
    <source>
        <tissue evidence="1">Whole gametophyte</tissue>
    </source>
</reference>
<accession>A0A176WUL9</accession>
<evidence type="ECO:0000313" key="1">
    <source>
        <dbReference type="EMBL" id="OAE36006.1"/>
    </source>
</evidence>
<protein>
    <submittedName>
        <fullName evidence="1">Uncharacterized protein</fullName>
    </submittedName>
</protein>
<proteinExistence type="predicted"/>
<keyword evidence="2" id="KW-1185">Reference proteome</keyword>
<organism evidence="1 2">
    <name type="scientific">Marchantia polymorpha subsp. ruderalis</name>
    <dbReference type="NCBI Taxonomy" id="1480154"/>
    <lineage>
        <taxon>Eukaryota</taxon>
        <taxon>Viridiplantae</taxon>
        <taxon>Streptophyta</taxon>
        <taxon>Embryophyta</taxon>
        <taxon>Marchantiophyta</taxon>
        <taxon>Marchantiopsida</taxon>
        <taxon>Marchantiidae</taxon>
        <taxon>Marchantiales</taxon>
        <taxon>Marchantiaceae</taxon>
        <taxon>Marchantia</taxon>
    </lineage>
</organism>
<dbReference type="AlphaFoldDB" id="A0A176WUL9"/>
<dbReference type="Proteomes" id="UP000077202">
    <property type="component" value="Unassembled WGS sequence"/>
</dbReference>
<sequence length="147" mass="16455">MHEPATRRAQQQQLLHHITVIFLTPQVDAFCRKGDLVRHRVWGLSVDIIMVSWSPGQRIDMSSPIPSHQLYPSAFLPLIYPLESQKNMFGTMQVLHRLDQGPPSLALTVLTIHGRVQYDMRSLDALWSAAAAAAAGVIRELLLLSPV</sequence>
<gene>
    <name evidence="1" type="ORF">AXG93_93s1450</name>
</gene>
<comment type="caution">
    <text evidence="1">The sequence shown here is derived from an EMBL/GenBank/DDBJ whole genome shotgun (WGS) entry which is preliminary data.</text>
</comment>
<dbReference type="EMBL" id="LVLJ01000012">
    <property type="protein sequence ID" value="OAE36006.1"/>
    <property type="molecule type" value="Genomic_DNA"/>
</dbReference>
<evidence type="ECO:0000313" key="2">
    <source>
        <dbReference type="Proteomes" id="UP000077202"/>
    </source>
</evidence>
<name>A0A176WUL9_MARPO</name>